<accession>A0A934RD23</accession>
<evidence type="ECO:0000313" key="3">
    <source>
        <dbReference type="Proteomes" id="UP000658278"/>
    </source>
</evidence>
<feature type="chain" id="PRO_5037780842" evidence="1">
    <location>
        <begin position="20"/>
        <end position="180"/>
    </location>
</feature>
<organism evidence="2 3">
    <name type="scientific">Haloferula rosea</name>
    <dbReference type="NCBI Taxonomy" id="490093"/>
    <lineage>
        <taxon>Bacteria</taxon>
        <taxon>Pseudomonadati</taxon>
        <taxon>Verrucomicrobiota</taxon>
        <taxon>Verrucomicrobiia</taxon>
        <taxon>Verrucomicrobiales</taxon>
        <taxon>Verrucomicrobiaceae</taxon>
        <taxon>Haloferula</taxon>
    </lineage>
</organism>
<dbReference type="RefSeq" id="WP_200277241.1">
    <property type="nucleotide sequence ID" value="NZ_JAENII010000003.1"/>
</dbReference>
<evidence type="ECO:0000313" key="2">
    <source>
        <dbReference type="EMBL" id="MBK1826356.1"/>
    </source>
</evidence>
<sequence>MNPALFLAMVLTLAAPCLSQEAEKDAVMQPRTVVEIFSFPRSQATKTARFAFDDERSGYTLRTAGGQVIHKNILYVKTFGGRPATPSVHLIDSRYVVYPETVADSDVPDTLFHDMMAVTHVYDLQRGKLIHTSEPYQYDHDVPLRYDVDEILLLGMLEEAHDKKPAMPEGNPAPEEAGTW</sequence>
<comment type="caution">
    <text evidence="2">The sequence shown here is derived from an EMBL/GenBank/DDBJ whole genome shotgun (WGS) entry which is preliminary data.</text>
</comment>
<dbReference type="EMBL" id="JAENII010000003">
    <property type="protein sequence ID" value="MBK1826356.1"/>
    <property type="molecule type" value="Genomic_DNA"/>
</dbReference>
<protein>
    <submittedName>
        <fullName evidence="2">Uncharacterized protein</fullName>
    </submittedName>
</protein>
<evidence type="ECO:0000256" key="1">
    <source>
        <dbReference type="SAM" id="SignalP"/>
    </source>
</evidence>
<proteinExistence type="predicted"/>
<name>A0A934RD23_9BACT</name>
<dbReference type="Proteomes" id="UP000658278">
    <property type="component" value="Unassembled WGS sequence"/>
</dbReference>
<feature type="signal peptide" evidence="1">
    <location>
        <begin position="1"/>
        <end position="19"/>
    </location>
</feature>
<gene>
    <name evidence="2" type="ORF">JIN81_04965</name>
</gene>
<reference evidence="2" key="1">
    <citation type="submission" date="2021-01" db="EMBL/GenBank/DDBJ databases">
        <title>Modified the classification status of verrucomicrobia.</title>
        <authorList>
            <person name="Feng X."/>
        </authorList>
    </citation>
    <scope>NUCLEOTIDE SEQUENCE</scope>
    <source>
        <strain evidence="2">KCTC 22201</strain>
    </source>
</reference>
<keyword evidence="1" id="KW-0732">Signal</keyword>
<keyword evidence="3" id="KW-1185">Reference proteome</keyword>
<dbReference type="AlphaFoldDB" id="A0A934RD23"/>